<keyword evidence="15" id="KW-0489">Methyltransferase</keyword>
<evidence type="ECO:0000256" key="11">
    <source>
        <dbReference type="ARBA" id="ARBA00032305"/>
    </source>
</evidence>
<organism evidence="15 16">
    <name type="scientific">Prauserella cavernicola</name>
    <dbReference type="NCBI Taxonomy" id="2800127"/>
    <lineage>
        <taxon>Bacteria</taxon>
        <taxon>Bacillati</taxon>
        <taxon>Actinomycetota</taxon>
        <taxon>Actinomycetes</taxon>
        <taxon>Pseudonocardiales</taxon>
        <taxon>Pseudonocardiaceae</taxon>
        <taxon>Prauserella</taxon>
    </lineage>
</organism>
<evidence type="ECO:0000256" key="4">
    <source>
        <dbReference type="ARBA" id="ARBA00011233"/>
    </source>
</evidence>
<evidence type="ECO:0000313" key="16">
    <source>
        <dbReference type="Proteomes" id="UP000635245"/>
    </source>
</evidence>
<evidence type="ECO:0000256" key="8">
    <source>
        <dbReference type="ARBA" id="ARBA00025046"/>
    </source>
</evidence>
<gene>
    <name evidence="15" type="ORF">JHE00_05355</name>
</gene>
<name>A0A934V4M6_9PSEU</name>
<evidence type="ECO:0000256" key="12">
    <source>
        <dbReference type="ARBA" id="ARBA00047973"/>
    </source>
</evidence>
<feature type="region of interest" description="Disordered" evidence="14">
    <location>
        <begin position="187"/>
        <end position="206"/>
    </location>
</feature>
<comment type="catalytic activity">
    <reaction evidence="12">
        <text>oxaloacetate + H(+) = pyruvate + CO2</text>
        <dbReference type="Rhea" id="RHEA:15641"/>
        <dbReference type="ChEBI" id="CHEBI:15361"/>
        <dbReference type="ChEBI" id="CHEBI:15378"/>
        <dbReference type="ChEBI" id="CHEBI:16452"/>
        <dbReference type="ChEBI" id="CHEBI:16526"/>
        <dbReference type="EC" id="4.1.1.112"/>
    </reaction>
</comment>
<sequence>MNDSNTDDAEREWLGIRERFAALPVANVGDSMDRLGVVDAGIGATWRGARLTARARTLEVAGGDNKGIHESIADVRPGEVLVVNGHGVRDRALIGELIAHRLINAECAGMVIDGAVRDIEDLEAERFPVFARASSPAGPYKNGPWRKQVPVAIGGVVVSPGDIVLGDSDGVAVVPWAEAREVLERAERKHADEEAARARTVAQRGS</sequence>
<evidence type="ECO:0000256" key="10">
    <source>
        <dbReference type="ARBA" id="ARBA00030169"/>
    </source>
</evidence>
<reference evidence="15" key="1">
    <citation type="submission" date="2020-12" db="EMBL/GenBank/DDBJ databases">
        <title>Prauserella sp. ASG 168, a novel actinomycete isolated from cave rock.</title>
        <authorList>
            <person name="Suriyachadkun C."/>
        </authorList>
    </citation>
    <scope>NUCLEOTIDE SEQUENCE</scope>
    <source>
        <strain evidence="15">ASG 168</strain>
    </source>
</reference>
<comment type="cofactor">
    <cofactor evidence="13">
        <name>Mg(2+)</name>
        <dbReference type="ChEBI" id="CHEBI:18420"/>
    </cofactor>
</comment>
<comment type="cofactor">
    <cofactor evidence="2">
        <name>a divalent metal cation</name>
        <dbReference type="ChEBI" id="CHEBI:60240"/>
    </cofactor>
</comment>
<evidence type="ECO:0000256" key="13">
    <source>
        <dbReference type="PIRSR" id="PIRSR605493-1"/>
    </source>
</evidence>
<evidence type="ECO:0000256" key="3">
    <source>
        <dbReference type="ARBA" id="ARBA00008621"/>
    </source>
</evidence>
<dbReference type="RefSeq" id="WP_200315300.1">
    <property type="nucleotide sequence ID" value="NZ_JAENJH010000001.1"/>
</dbReference>
<keyword evidence="13" id="KW-0460">Magnesium</keyword>
<dbReference type="GO" id="GO:0008948">
    <property type="term" value="F:oxaloacetate decarboxylase activity"/>
    <property type="evidence" value="ECO:0007669"/>
    <property type="project" value="UniProtKB-EC"/>
</dbReference>
<dbReference type="PANTHER" id="PTHR33254:SF4">
    <property type="entry name" value="4-HYDROXY-4-METHYL-2-OXOGLUTARATE ALDOLASE 3-RELATED"/>
    <property type="match status" value="1"/>
</dbReference>
<dbReference type="SUPFAM" id="SSF89562">
    <property type="entry name" value="RraA-like"/>
    <property type="match status" value="1"/>
</dbReference>
<evidence type="ECO:0000256" key="5">
    <source>
        <dbReference type="ARBA" id="ARBA00012213"/>
    </source>
</evidence>
<keyword evidence="13" id="KW-0479">Metal-binding</keyword>
<evidence type="ECO:0000256" key="6">
    <source>
        <dbReference type="ARBA" id="ARBA00012947"/>
    </source>
</evidence>
<dbReference type="Gene3D" id="3.50.30.40">
    <property type="entry name" value="Ribonuclease E inhibitor RraA/RraA-like"/>
    <property type="match status" value="1"/>
</dbReference>
<dbReference type="InterPro" id="IPR005493">
    <property type="entry name" value="RraA/RraA-like"/>
</dbReference>
<feature type="binding site" evidence="13">
    <location>
        <begin position="95"/>
        <end position="98"/>
    </location>
    <ligand>
        <name>substrate</name>
    </ligand>
</feature>
<evidence type="ECO:0000256" key="1">
    <source>
        <dbReference type="ARBA" id="ARBA00001342"/>
    </source>
</evidence>
<comment type="catalytic activity">
    <reaction evidence="1">
        <text>4-hydroxy-4-methyl-2-oxoglutarate = 2 pyruvate</text>
        <dbReference type="Rhea" id="RHEA:22748"/>
        <dbReference type="ChEBI" id="CHEBI:15361"/>
        <dbReference type="ChEBI" id="CHEBI:58276"/>
        <dbReference type="EC" id="4.1.3.17"/>
    </reaction>
</comment>
<comment type="function">
    <text evidence="8">Catalyzes the aldol cleavage of 4-hydroxy-4-methyl-2-oxoglutarate (HMG) into 2 molecules of pyruvate. Also contains a secondary oxaloacetate (OAA) decarboxylase activity due to the common pyruvate enolate transition state formed following C-C bond cleavage in the retro-aldol and decarboxylation reactions.</text>
</comment>
<feature type="binding site" evidence="13">
    <location>
        <position position="118"/>
    </location>
    <ligand>
        <name>Mg(2+)</name>
        <dbReference type="ChEBI" id="CHEBI:18420"/>
    </ligand>
</feature>
<accession>A0A934V4M6</accession>
<dbReference type="Proteomes" id="UP000635245">
    <property type="component" value="Unassembled WGS sequence"/>
</dbReference>
<comment type="similarity">
    <text evidence="3">Belongs to the class II aldolase/RraA-like family.</text>
</comment>
<dbReference type="GO" id="GO:0047443">
    <property type="term" value="F:4-hydroxy-4-methyl-2-oxoglutarate aldolase activity"/>
    <property type="evidence" value="ECO:0007669"/>
    <property type="project" value="UniProtKB-EC"/>
</dbReference>
<protein>
    <recommendedName>
        <fullName evidence="7">Putative 4-hydroxy-4-methyl-2-oxoglutarate aldolase</fullName>
        <ecNumber evidence="6">4.1.1.112</ecNumber>
        <ecNumber evidence="5">4.1.3.17</ecNumber>
    </recommendedName>
    <alternativeName>
        <fullName evidence="11">Oxaloacetate decarboxylase</fullName>
    </alternativeName>
    <alternativeName>
        <fullName evidence="9">Regulator of ribonuclease activity homolog</fullName>
    </alternativeName>
    <alternativeName>
        <fullName evidence="10">RraA-like protein</fullName>
    </alternativeName>
</protein>
<dbReference type="Pfam" id="PF03737">
    <property type="entry name" value="RraA-like"/>
    <property type="match status" value="1"/>
</dbReference>
<evidence type="ECO:0000256" key="14">
    <source>
        <dbReference type="SAM" id="MobiDB-lite"/>
    </source>
</evidence>
<feature type="compositionally biased region" description="Basic and acidic residues" evidence="14">
    <location>
        <begin position="187"/>
        <end position="197"/>
    </location>
</feature>
<dbReference type="EC" id="4.1.3.17" evidence="5"/>
<dbReference type="GO" id="GO:0046872">
    <property type="term" value="F:metal ion binding"/>
    <property type="evidence" value="ECO:0007669"/>
    <property type="project" value="UniProtKB-KW"/>
</dbReference>
<evidence type="ECO:0000256" key="7">
    <source>
        <dbReference type="ARBA" id="ARBA00016549"/>
    </source>
</evidence>
<dbReference type="EMBL" id="JAENJH010000001">
    <property type="protein sequence ID" value="MBK1783748.1"/>
    <property type="molecule type" value="Genomic_DNA"/>
</dbReference>
<proteinExistence type="inferred from homology"/>
<keyword evidence="15" id="KW-0808">Transferase</keyword>
<evidence type="ECO:0000256" key="9">
    <source>
        <dbReference type="ARBA" id="ARBA00029596"/>
    </source>
</evidence>
<dbReference type="AlphaFoldDB" id="A0A934V4M6"/>
<comment type="subunit">
    <text evidence="4">Homotrimer.</text>
</comment>
<evidence type="ECO:0000313" key="15">
    <source>
        <dbReference type="EMBL" id="MBK1783748.1"/>
    </source>
</evidence>
<dbReference type="CDD" id="cd16841">
    <property type="entry name" value="RraA_family"/>
    <property type="match status" value="1"/>
</dbReference>
<keyword evidence="16" id="KW-1185">Reference proteome</keyword>
<dbReference type="GO" id="GO:0008168">
    <property type="term" value="F:methyltransferase activity"/>
    <property type="evidence" value="ECO:0007669"/>
    <property type="project" value="UniProtKB-KW"/>
</dbReference>
<dbReference type="InterPro" id="IPR036704">
    <property type="entry name" value="RraA/RraA-like_sf"/>
</dbReference>
<feature type="binding site" evidence="13">
    <location>
        <position position="117"/>
    </location>
    <ligand>
        <name>substrate</name>
    </ligand>
</feature>
<dbReference type="EC" id="4.1.1.112" evidence="6"/>
<comment type="caution">
    <text evidence="15">The sequence shown here is derived from an EMBL/GenBank/DDBJ whole genome shotgun (WGS) entry which is preliminary data.</text>
</comment>
<dbReference type="PANTHER" id="PTHR33254">
    <property type="entry name" value="4-HYDROXY-4-METHYL-2-OXOGLUTARATE ALDOLASE 3-RELATED"/>
    <property type="match status" value="1"/>
</dbReference>
<dbReference type="GO" id="GO:0032259">
    <property type="term" value="P:methylation"/>
    <property type="evidence" value="ECO:0007669"/>
    <property type="project" value="UniProtKB-KW"/>
</dbReference>
<evidence type="ECO:0000256" key="2">
    <source>
        <dbReference type="ARBA" id="ARBA00001968"/>
    </source>
</evidence>